<comment type="caution">
    <text evidence="2">The sequence shown here is derived from an EMBL/GenBank/DDBJ whole genome shotgun (WGS) entry which is preliminary data.</text>
</comment>
<feature type="transmembrane region" description="Helical" evidence="1">
    <location>
        <begin position="181"/>
        <end position="200"/>
    </location>
</feature>
<feature type="transmembrane region" description="Helical" evidence="1">
    <location>
        <begin position="76"/>
        <end position="96"/>
    </location>
</feature>
<keyword evidence="1" id="KW-0472">Membrane</keyword>
<feature type="transmembrane region" description="Helical" evidence="1">
    <location>
        <begin position="142"/>
        <end position="160"/>
    </location>
</feature>
<dbReference type="EMBL" id="JAPDFW010000095">
    <property type="protein sequence ID" value="KAJ5070413.1"/>
    <property type="molecule type" value="Genomic_DNA"/>
</dbReference>
<protein>
    <recommendedName>
        <fullName evidence="4">THH1/TOM1/TOM3 domain-containing protein</fullName>
    </recommendedName>
</protein>
<feature type="transmembrane region" description="Helical" evidence="1">
    <location>
        <begin position="42"/>
        <end position="64"/>
    </location>
</feature>
<feature type="transmembrane region" description="Helical" evidence="1">
    <location>
        <begin position="117"/>
        <end position="136"/>
    </location>
</feature>
<evidence type="ECO:0000313" key="2">
    <source>
        <dbReference type="EMBL" id="KAJ5070413.1"/>
    </source>
</evidence>
<reference evidence="2" key="1">
    <citation type="submission" date="2022-10" db="EMBL/GenBank/DDBJ databases">
        <title>Novel sulphate-reducing endosymbionts in the free-living metamonad Anaeramoeba.</title>
        <authorList>
            <person name="Jerlstrom-Hultqvist J."/>
            <person name="Cepicka I."/>
            <person name="Gallot-Lavallee L."/>
            <person name="Salas-Leiva D."/>
            <person name="Curtis B.A."/>
            <person name="Zahonova K."/>
            <person name="Pipaliya S."/>
            <person name="Dacks J."/>
            <person name="Roger A.J."/>
        </authorList>
    </citation>
    <scope>NUCLEOTIDE SEQUENCE</scope>
    <source>
        <strain evidence="2">BMAN</strain>
    </source>
</reference>
<name>A0A9Q0LCW8_ANAIG</name>
<sequence length="253" mass="30315">MQTESQALFIAVSIIYFIFFIIALIRWILLLKRTKQLLHQKIFFFLIWLFCLARFITLFLFGIPKIYSNYLLRLDQFLGIETNLLITAFLLIIFALNQIRIKIFSENYDNEKKKKMILFFIIFDIILISFHVFLVFDNFSISRWFLCLIFLFLSIGFLIYSVKLTKNSEDQKKSKKFSQTFLICTICFLIRIPILIFFEVKRKSITELELEIIDIIDILFTELIPVSLITFYIFEIPIKSALMENLELLRHNF</sequence>
<keyword evidence="3" id="KW-1185">Reference proteome</keyword>
<keyword evidence="1" id="KW-1133">Transmembrane helix</keyword>
<evidence type="ECO:0000256" key="1">
    <source>
        <dbReference type="SAM" id="Phobius"/>
    </source>
</evidence>
<keyword evidence="1" id="KW-0812">Transmembrane</keyword>
<evidence type="ECO:0000313" key="3">
    <source>
        <dbReference type="Proteomes" id="UP001149090"/>
    </source>
</evidence>
<dbReference type="Proteomes" id="UP001149090">
    <property type="component" value="Unassembled WGS sequence"/>
</dbReference>
<accession>A0A9Q0LCW8</accession>
<gene>
    <name evidence="2" type="ORF">M0811_10885</name>
</gene>
<evidence type="ECO:0008006" key="4">
    <source>
        <dbReference type="Google" id="ProtNLM"/>
    </source>
</evidence>
<organism evidence="2 3">
    <name type="scientific">Anaeramoeba ignava</name>
    <name type="common">Anaerobic marine amoeba</name>
    <dbReference type="NCBI Taxonomy" id="1746090"/>
    <lineage>
        <taxon>Eukaryota</taxon>
        <taxon>Metamonada</taxon>
        <taxon>Anaeramoebidae</taxon>
        <taxon>Anaeramoeba</taxon>
    </lineage>
</organism>
<dbReference type="AlphaFoldDB" id="A0A9Q0LCW8"/>
<feature type="transmembrane region" description="Helical" evidence="1">
    <location>
        <begin position="212"/>
        <end position="234"/>
    </location>
</feature>
<feature type="transmembrane region" description="Helical" evidence="1">
    <location>
        <begin position="6"/>
        <end position="30"/>
    </location>
</feature>
<proteinExistence type="predicted"/>